<dbReference type="GO" id="GO:0120536">
    <property type="term" value="F:heptaprenylglyceryl phosphate synthase activity"/>
    <property type="evidence" value="ECO:0007669"/>
    <property type="project" value="UniProtKB-ARBA"/>
</dbReference>
<evidence type="ECO:0000256" key="4">
    <source>
        <dbReference type="ARBA" id="ARBA00022842"/>
    </source>
</evidence>
<name>A0A7I8DAB8_9BACL</name>
<dbReference type="UniPathway" id="UPA00940"/>
<dbReference type="RefSeq" id="WP_200756819.1">
    <property type="nucleotide sequence ID" value="NZ_AP023366.1"/>
</dbReference>
<dbReference type="NCBIfam" id="NF003199">
    <property type="entry name" value="PRK04169.1-3"/>
    <property type="match status" value="1"/>
</dbReference>
<dbReference type="Gene3D" id="3.20.20.390">
    <property type="entry name" value="FMN-linked oxidoreductases"/>
    <property type="match status" value="1"/>
</dbReference>
<evidence type="ECO:0000313" key="11">
    <source>
        <dbReference type="Proteomes" id="UP000593802"/>
    </source>
</evidence>
<organism evidence="10 11">
    <name type="scientific">Effusibacillus dendaii</name>
    <dbReference type="NCBI Taxonomy" id="2743772"/>
    <lineage>
        <taxon>Bacteria</taxon>
        <taxon>Bacillati</taxon>
        <taxon>Bacillota</taxon>
        <taxon>Bacilli</taxon>
        <taxon>Bacillales</taxon>
        <taxon>Alicyclobacillaceae</taxon>
        <taxon>Effusibacillus</taxon>
    </lineage>
</organism>
<dbReference type="GO" id="GO:0046474">
    <property type="term" value="P:glycerophospholipid biosynthetic process"/>
    <property type="evidence" value="ECO:0007669"/>
    <property type="project" value="UniProtKB-UniRule"/>
</dbReference>
<comment type="pathway">
    <text evidence="9">Membrane lipid metabolism; glycerophospholipid metabolism.</text>
</comment>
<feature type="binding site" evidence="9">
    <location>
        <position position="18"/>
    </location>
    <ligand>
        <name>Mg(2+)</name>
        <dbReference type="ChEBI" id="CHEBI:18420"/>
    </ligand>
</feature>
<evidence type="ECO:0000256" key="1">
    <source>
        <dbReference type="ARBA" id="ARBA00022516"/>
    </source>
</evidence>
<evidence type="ECO:0000256" key="8">
    <source>
        <dbReference type="ARBA" id="ARBA00048318"/>
    </source>
</evidence>
<keyword evidence="2 9" id="KW-0808">Transferase</keyword>
<evidence type="ECO:0000256" key="5">
    <source>
        <dbReference type="ARBA" id="ARBA00023098"/>
    </source>
</evidence>
<evidence type="ECO:0000256" key="6">
    <source>
        <dbReference type="ARBA" id="ARBA00023209"/>
    </source>
</evidence>
<dbReference type="EMBL" id="AP023366">
    <property type="protein sequence ID" value="BCJ87133.1"/>
    <property type="molecule type" value="Genomic_DNA"/>
</dbReference>
<dbReference type="InterPro" id="IPR039074">
    <property type="entry name" value="GGGP/HepGP_synthase_I"/>
</dbReference>
<comment type="subunit">
    <text evidence="9">Homodimer.</text>
</comment>
<evidence type="ECO:0000256" key="2">
    <source>
        <dbReference type="ARBA" id="ARBA00022679"/>
    </source>
</evidence>
<dbReference type="EC" id="2.5.1.n9" evidence="9"/>
<keyword evidence="7 9" id="KW-1208">Phospholipid metabolism</keyword>
<comment type="catalytic activity">
    <reaction evidence="8 9">
        <text>sn-glycerol 1-phosphate + all-trans-heptaprenyl diphosphate = 3-heptaprenyl-sn-glycero-1-phosphate + diphosphate</text>
        <dbReference type="Rhea" id="RHEA:33495"/>
        <dbReference type="ChEBI" id="CHEBI:33019"/>
        <dbReference type="ChEBI" id="CHEBI:57685"/>
        <dbReference type="ChEBI" id="CHEBI:58206"/>
        <dbReference type="ChEBI" id="CHEBI:64781"/>
        <dbReference type="EC" id="2.5.1.n9"/>
    </reaction>
</comment>
<dbReference type="GO" id="GO:0000287">
    <property type="term" value="F:magnesium ion binding"/>
    <property type="evidence" value="ECO:0007669"/>
    <property type="project" value="UniProtKB-UniRule"/>
</dbReference>
<evidence type="ECO:0000313" key="10">
    <source>
        <dbReference type="EMBL" id="BCJ87133.1"/>
    </source>
</evidence>
<dbReference type="HAMAP" id="MF_00112">
    <property type="entry name" value="GGGP_HepGP_synthase"/>
    <property type="match status" value="1"/>
</dbReference>
<comment type="similarity">
    <text evidence="9">Belongs to the GGGP/HepGP synthase family. Group I subfamily.</text>
</comment>
<dbReference type="PANTHER" id="PTHR40029">
    <property type="match status" value="1"/>
</dbReference>
<keyword evidence="1 9" id="KW-0444">Lipid biosynthesis</keyword>
<protein>
    <recommendedName>
        <fullName evidence="9">Heptaprenylglyceryl phosphate synthase</fullName>
        <shortName evidence="9">HepGP synthase</shortName>
        <ecNumber evidence="9">2.5.1.n9</ecNumber>
    </recommendedName>
    <alternativeName>
        <fullName evidence="9">Glycerol-1-phosphate heptaprenyltransferase</fullName>
    </alternativeName>
</protein>
<feature type="binding site" evidence="9">
    <location>
        <begin position="165"/>
        <end position="170"/>
    </location>
    <ligand>
        <name>sn-glycerol 1-phosphate</name>
        <dbReference type="ChEBI" id="CHEBI:57685"/>
    </ligand>
</feature>
<evidence type="ECO:0000256" key="3">
    <source>
        <dbReference type="ARBA" id="ARBA00022723"/>
    </source>
</evidence>
<keyword evidence="3 9" id="KW-0479">Metal-binding</keyword>
<accession>A0A7I8DAB8</accession>
<feature type="binding site" evidence="9">
    <location>
        <begin position="214"/>
        <end position="215"/>
    </location>
    <ligand>
        <name>sn-glycerol 1-phosphate</name>
        <dbReference type="ChEBI" id="CHEBI:57685"/>
    </ligand>
</feature>
<feature type="binding site" evidence="9">
    <location>
        <position position="44"/>
    </location>
    <ligand>
        <name>Mg(2+)</name>
        <dbReference type="ChEBI" id="CHEBI:18420"/>
    </ligand>
</feature>
<feature type="binding site" evidence="9">
    <location>
        <position position="16"/>
    </location>
    <ligand>
        <name>sn-glycerol 1-phosphate</name>
        <dbReference type="ChEBI" id="CHEBI:57685"/>
    </ligand>
</feature>
<keyword evidence="6 9" id="KW-0594">Phospholipid biosynthesis</keyword>
<dbReference type="AlphaFoldDB" id="A0A7I8DAB8"/>
<sequence>MSCLQHPWKSWRHIVKLDPDRPIQDKDLIRLGDSGTDAILIGGTQGITYQKTFDLFARLQRFIPHLPLWQEISELSAILPESDGYAIPVVLNTGHVNWIIGHQKAAIEQFGELIPWEKLVVEGYVILNENSAVAKLTGAKVPNHARGTVAYAQTAERIFGMDLIYLEYSGSYGNPQWVQAVRDKTNAHLVYGGGIDSADKAVEMASIADTIVVGNALYEKGIAVVEETAAAVHSINKKRTK</sequence>
<gene>
    <name evidence="9" type="primary">pcrB</name>
    <name evidence="10" type="ORF">skT53_21180</name>
</gene>
<evidence type="ECO:0000256" key="7">
    <source>
        <dbReference type="ARBA" id="ARBA00023264"/>
    </source>
</evidence>
<dbReference type="InterPro" id="IPR008205">
    <property type="entry name" value="GGGP_HepGP_synthase"/>
</dbReference>
<keyword evidence="11" id="KW-1185">Reference proteome</keyword>
<comment type="function">
    <text evidence="9">Prenyltransferase that catalyzes in vivo the transfer of the heptaprenyl moiety of heptaprenyl pyrophosphate (HepPP; 35 carbon atoms) to the C3 hydroxyl of sn-glycerol-1-phosphate (G1P), producing heptaprenylglyceryl phosphate (HepGP). This reaction is an ether-bond-formation step in the biosynthesis of archaea-type G1P-based membrane lipids found in Bacillales.</text>
</comment>
<comment type="caution">
    <text evidence="9">Lacks conserved residue(s) required for the propagation of feature annotation.</text>
</comment>
<feature type="binding site" evidence="9">
    <location>
        <position position="194"/>
    </location>
    <ligand>
        <name>sn-glycerol 1-phosphate</name>
        <dbReference type="ChEBI" id="CHEBI:57685"/>
    </ligand>
</feature>
<keyword evidence="5 9" id="KW-0443">Lipid metabolism</keyword>
<proteinExistence type="inferred from homology"/>
<dbReference type="PANTHER" id="PTHR40029:SF2">
    <property type="entry name" value="HEPTAPRENYLGLYCERYL PHOSPHATE SYNTHASE"/>
    <property type="match status" value="1"/>
</dbReference>
<dbReference type="Proteomes" id="UP000593802">
    <property type="component" value="Chromosome"/>
</dbReference>
<evidence type="ECO:0000256" key="9">
    <source>
        <dbReference type="HAMAP-Rule" id="MF_00112"/>
    </source>
</evidence>
<dbReference type="SUPFAM" id="SSF51395">
    <property type="entry name" value="FMN-linked oxidoreductases"/>
    <property type="match status" value="1"/>
</dbReference>
<dbReference type="InterPro" id="IPR038597">
    <property type="entry name" value="GGGP/HepGP_synthase_sf"/>
</dbReference>
<reference evidence="10 11" key="1">
    <citation type="submission" date="2020-08" db="EMBL/GenBank/DDBJ databases">
        <title>Complete Genome Sequence of Effusibacillus dendaii Strain skT53, Isolated from Farmland soil.</title>
        <authorList>
            <person name="Konishi T."/>
            <person name="Kawasaki H."/>
        </authorList>
    </citation>
    <scope>NUCLEOTIDE SEQUENCE [LARGE SCALE GENOMIC DNA]</scope>
    <source>
        <strain evidence="11">skT53</strain>
    </source>
</reference>
<comment type="cofactor">
    <cofactor evidence="9">
        <name>Mg(2+)</name>
        <dbReference type="ChEBI" id="CHEBI:18420"/>
    </cofactor>
</comment>
<dbReference type="Pfam" id="PF01884">
    <property type="entry name" value="PcrB"/>
    <property type="match status" value="1"/>
</dbReference>
<dbReference type="NCBIfam" id="TIGR01768">
    <property type="entry name" value="GGGP-family"/>
    <property type="match status" value="1"/>
</dbReference>
<dbReference type="KEGG" id="eff:skT53_21180"/>
<dbReference type="CDD" id="cd02812">
    <property type="entry name" value="PcrB_like"/>
    <property type="match status" value="1"/>
</dbReference>
<keyword evidence="4 9" id="KW-0460">Magnesium</keyword>